<comment type="similarity">
    <text evidence="2 6">Belongs to the dTDP-4-dehydrorhamnose reductase family.</text>
</comment>
<dbReference type="InterPro" id="IPR036291">
    <property type="entry name" value="NAD(P)-bd_dom_sf"/>
</dbReference>
<dbReference type="EMBL" id="CP138203">
    <property type="protein sequence ID" value="WPC74252.1"/>
    <property type="molecule type" value="Genomic_DNA"/>
</dbReference>
<comment type="function">
    <text evidence="6">Catalyzes the reduction of dTDP-6-deoxy-L-lyxo-4-hexulose to yield dTDP-L-rhamnose.</text>
</comment>
<evidence type="ECO:0000313" key="9">
    <source>
        <dbReference type="Proteomes" id="UP001304071"/>
    </source>
</evidence>
<evidence type="ECO:0000256" key="2">
    <source>
        <dbReference type="ARBA" id="ARBA00010944"/>
    </source>
</evidence>
<dbReference type="SUPFAM" id="SSF51735">
    <property type="entry name" value="NAD(P)-binding Rossmann-fold domains"/>
    <property type="match status" value="1"/>
</dbReference>
<dbReference type="Proteomes" id="UP001304071">
    <property type="component" value="Chromosome 1"/>
</dbReference>
<name>A0ABZ0QDI3_9VIBR</name>
<organism evidence="8 9">
    <name type="scientific">Vibrio porteresiae DSM 19223</name>
    <dbReference type="NCBI Taxonomy" id="1123496"/>
    <lineage>
        <taxon>Bacteria</taxon>
        <taxon>Pseudomonadati</taxon>
        <taxon>Pseudomonadota</taxon>
        <taxon>Gammaproteobacteria</taxon>
        <taxon>Vibrionales</taxon>
        <taxon>Vibrionaceae</taxon>
        <taxon>Vibrio</taxon>
    </lineage>
</organism>
<keyword evidence="6" id="KW-0560">Oxidoreductase</keyword>
<proteinExistence type="inferred from homology"/>
<comment type="pathway">
    <text evidence="1 6">Carbohydrate biosynthesis; dTDP-L-rhamnose biosynthesis.</text>
</comment>
<feature type="domain" description="RmlD-like substrate binding" evidence="7">
    <location>
        <begin position="1"/>
        <end position="280"/>
    </location>
</feature>
<dbReference type="RefSeq" id="WP_261894340.1">
    <property type="nucleotide sequence ID" value="NZ_AP024895.1"/>
</dbReference>
<evidence type="ECO:0000256" key="5">
    <source>
        <dbReference type="ARBA" id="ARBA00048200"/>
    </source>
</evidence>
<comment type="cofactor">
    <cofactor evidence="6">
        <name>Mg(2+)</name>
        <dbReference type="ChEBI" id="CHEBI:18420"/>
    </cofactor>
    <text evidence="6">Binds 1 Mg(2+) ion per monomer.</text>
</comment>
<comment type="catalytic activity">
    <reaction evidence="5 6">
        <text>dTDP-beta-L-rhamnose + NADP(+) = dTDP-4-dehydro-beta-L-rhamnose + NADPH + H(+)</text>
        <dbReference type="Rhea" id="RHEA:21796"/>
        <dbReference type="ChEBI" id="CHEBI:15378"/>
        <dbReference type="ChEBI" id="CHEBI:57510"/>
        <dbReference type="ChEBI" id="CHEBI:57783"/>
        <dbReference type="ChEBI" id="CHEBI:58349"/>
        <dbReference type="ChEBI" id="CHEBI:62830"/>
        <dbReference type="EC" id="1.1.1.133"/>
    </reaction>
</comment>
<dbReference type="PANTHER" id="PTHR10491:SF4">
    <property type="entry name" value="METHIONINE ADENOSYLTRANSFERASE 2 SUBUNIT BETA"/>
    <property type="match status" value="1"/>
</dbReference>
<keyword evidence="9" id="KW-1185">Reference proteome</keyword>
<dbReference type="PANTHER" id="PTHR10491">
    <property type="entry name" value="DTDP-4-DEHYDRORHAMNOSE REDUCTASE"/>
    <property type="match status" value="1"/>
</dbReference>
<accession>A0ABZ0QDI3</accession>
<evidence type="ECO:0000256" key="1">
    <source>
        <dbReference type="ARBA" id="ARBA00004781"/>
    </source>
</evidence>
<dbReference type="InterPro" id="IPR029903">
    <property type="entry name" value="RmlD-like-bd"/>
</dbReference>
<dbReference type="InterPro" id="IPR005913">
    <property type="entry name" value="dTDP_dehydrorham_reduct"/>
</dbReference>
<evidence type="ECO:0000313" key="8">
    <source>
        <dbReference type="EMBL" id="WPC74252.1"/>
    </source>
</evidence>
<sequence>MKVLILGASGMLGYSLFCNLQKYKNLEVYGTVRNVSDYMSAFDGFRNKLISEVDIADLSNIRKIVNEVIPDVVINCIGIIKQHSNDENYHIDNIRVNALFPYEIAKICDESSIRLIHFSTDCVFSGEKGLYCELDTPDAYDVYGKTKNLGEVSYGKHLTLRTSIIGHELKNHVSLVDWFLSQKVSVKGFSNAVFSGFPTAYIAKILGDNILNSELHGLYHLASSPIDKFQLLNLIKSQYKKDIEIVDSSELKIDRSLDASKLNNKINVSIPNWSELVEFMHKDFEMRYQK</sequence>
<evidence type="ECO:0000259" key="7">
    <source>
        <dbReference type="Pfam" id="PF04321"/>
    </source>
</evidence>
<keyword evidence="6" id="KW-0521">NADP</keyword>
<gene>
    <name evidence="8" type="ORF">R8Z52_03035</name>
</gene>
<evidence type="ECO:0000256" key="4">
    <source>
        <dbReference type="ARBA" id="ARBA00017099"/>
    </source>
</evidence>
<evidence type="ECO:0000256" key="6">
    <source>
        <dbReference type="RuleBase" id="RU364082"/>
    </source>
</evidence>
<evidence type="ECO:0000256" key="3">
    <source>
        <dbReference type="ARBA" id="ARBA00012929"/>
    </source>
</evidence>
<dbReference type="Gene3D" id="3.40.50.720">
    <property type="entry name" value="NAD(P)-binding Rossmann-like Domain"/>
    <property type="match status" value="1"/>
</dbReference>
<dbReference type="EC" id="1.1.1.133" evidence="3 6"/>
<dbReference type="Pfam" id="PF04321">
    <property type="entry name" value="RmlD_sub_bind"/>
    <property type="match status" value="1"/>
</dbReference>
<reference evidence="8 9" key="1">
    <citation type="submission" date="2023-11" db="EMBL/GenBank/DDBJ databases">
        <title>Plant-associative lifestyle of Vibrio porteresiae and its evolutionary dynamics.</title>
        <authorList>
            <person name="Rameshkumar N."/>
            <person name="Kirti K."/>
        </authorList>
    </citation>
    <scope>NUCLEOTIDE SEQUENCE [LARGE SCALE GENOMIC DNA]</scope>
    <source>
        <strain evidence="8 9">MSSRF30</strain>
    </source>
</reference>
<protein>
    <recommendedName>
        <fullName evidence="4 6">dTDP-4-dehydrorhamnose reductase</fullName>
        <ecNumber evidence="3 6">1.1.1.133</ecNumber>
    </recommendedName>
</protein>
<dbReference type="CDD" id="cd05254">
    <property type="entry name" value="dTDP_HR_like_SDR_e"/>
    <property type="match status" value="1"/>
</dbReference>